<dbReference type="EMBL" id="JASPKZ010010633">
    <property type="protein sequence ID" value="KAJ9574234.1"/>
    <property type="molecule type" value="Genomic_DNA"/>
</dbReference>
<gene>
    <name evidence="2" type="ORF">L9F63_026121</name>
</gene>
<evidence type="ECO:0000313" key="2">
    <source>
        <dbReference type="EMBL" id="KAJ9574234.1"/>
    </source>
</evidence>
<reference evidence="2" key="2">
    <citation type="submission" date="2023-05" db="EMBL/GenBank/DDBJ databases">
        <authorList>
            <person name="Fouks B."/>
        </authorList>
    </citation>
    <scope>NUCLEOTIDE SEQUENCE</scope>
    <source>
        <strain evidence="2">Stay&amp;Tobe</strain>
        <tissue evidence="2">Testes</tissue>
    </source>
</reference>
<feature type="chain" id="PRO_5041997216" evidence="1">
    <location>
        <begin position="19"/>
        <end position="503"/>
    </location>
</feature>
<proteinExistence type="predicted"/>
<name>A0AAD7Z538_DIPPU</name>
<comment type="caution">
    <text evidence="2">The sequence shown here is derived from an EMBL/GenBank/DDBJ whole genome shotgun (WGS) entry which is preliminary data.</text>
</comment>
<sequence length="503" mass="57252">MNFSIFFCCVFLVTTCFCKEYSASKITEKTPVKEDGSIISRETPNLSPLITGNIDGNVSILEYDSNSVEVFGRSLINFENDFKPENRIFLLESGEEIIEYEGTQIKISEPVQSGPIKVGGPVINFGHNIGTRTESRIVVIGKSDKRITSGITISKENIDVDGTMKNSWGTVPLQEGKIPGFTGSALVPLPEVNGLTKDVIFPIERPTLPNIIIENQYLVSVYRLTILNIIQSNFVNIFSYLLHTNPVVHNLNIKMIVKKCHVWLSLRQINVEVILPYILKIWNYDLRHQLIYSLKKLIGVMSPEFQKELVVFIAFLQDVAAEEIFAVKIPKITAGIHRPWITEEIMVQPPYDAGNIDYFVNSRLWELVLRIRETTDIQRIKYYIYLVLSHLPVSEVTLALQIRNLAVLLFCISDQVWAIIIMQLKMVAAYDCYEFIVTLLELLLQVETVPQYFREIIVIIIPVITFPMPTKTTSMTTPFSKFTKPYTTSTTLFITNQTTPTLH</sequence>
<accession>A0AAD7Z538</accession>
<evidence type="ECO:0000313" key="3">
    <source>
        <dbReference type="Proteomes" id="UP001233999"/>
    </source>
</evidence>
<feature type="signal peptide" evidence="1">
    <location>
        <begin position="1"/>
        <end position="18"/>
    </location>
</feature>
<keyword evidence="1" id="KW-0732">Signal</keyword>
<keyword evidence="3" id="KW-1185">Reference proteome</keyword>
<dbReference type="Proteomes" id="UP001233999">
    <property type="component" value="Unassembled WGS sequence"/>
</dbReference>
<reference evidence="2" key="1">
    <citation type="journal article" date="2023" name="IScience">
        <title>Live-bearing cockroach genome reveals convergent evolutionary mechanisms linked to viviparity in insects and beyond.</title>
        <authorList>
            <person name="Fouks B."/>
            <person name="Harrison M.C."/>
            <person name="Mikhailova A.A."/>
            <person name="Marchal E."/>
            <person name="English S."/>
            <person name="Carruthers M."/>
            <person name="Jennings E.C."/>
            <person name="Chiamaka E.L."/>
            <person name="Frigard R.A."/>
            <person name="Pippel M."/>
            <person name="Attardo G.M."/>
            <person name="Benoit J.B."/>
            <person name="Bornberg-Bauer E."/>
            <person name="Tobe S.S."/>
        </authorList>
    </citation>
    <scope>NUCLEOTIDE SEQUENCE</scope>
    <source>
        <strain evidence="2">Stay&amp;Tobe</strain>
    </source>
</reference>
<dbReference type="AlphaFoldDB" id="A0AAD7Z538"/>
<organism evidence="2 3">
    <name type="scientific">Diploptera punctata</name>
    <name type="common">Pacific beetle cockroach</name>
    <dbReference type="NCBI Taxonomy" id="6984"/>
    <lineage>
        <taxon>Eukaryota</taxon>
        <taxon>Metazoa</taxon>
        <taxon>Ecdysozoa</taxon>
        <taxon>Arthropoda</taxon>
        <taxon>Hexapoda</taxon>
        <taxon>Insecta</taxon>
        <taxon>Pterygota</taxon>
        <taxon>Neoptera</taxon>
        <taxon>Polyneoptera</taxon>
        <taxon>Dictyoptera</taxon>
        <taxon>Blattodea</taxon>
        <taxon>Blaberoidea</taxon>
        <taxon>Blaberidae</taxon>
        <taxon>Diplopterinae</taxon>
        <taxon>Diploptera</taxon>
    </lineage>
</organism>
<protein>
    <submittedName>
        <fullName evidence="2">Uncharacterized protein</fullName>
    </submittedName>
</protein>
<evidence type="ECO:0000256" key="1">
    <source>
        <dbReference type="SAM" id="SignalP"/>
    </source>
</evidence>